<keyword evidence="5 10" id="KW-0819">tRNA processing</keyword>
<evidence type="ECO:0000256" key="13">
    <source>
        <dbReference type="RuleBase" id="RU003785"/>
    </source>
</evidence>
<comment type="cofactor">
    <cofactor evidence="1 10">
        <name>Mg(2+)</name>
        <dbReference type="ChEBI" id="CHEBI:18420"/>
    </cofactor>
</comment>
<evidence type="ECO:0000256" key="6">
    <source>
        <dbReference type="ARBA" id="ARBA00022741"/>
    </source>
</evidence>
<dbReference type="InterPro" id="IPR039657">
    <property type="entry name" value="Dimethylallyltransferase"/>
</dbReference>
<name>A0ABW5E192_9BACT</name>
<evidence type="ECO:0000256" key="1">
    <source>
        <dbReference type="ARBA" id="ARBA00001946"/>
    </source>
</evidence>
<comment type="function">
    <text evidence="2 10 12">Catalyzes the transfer of a dimethylallyl group onto the adenine at position 37 in tRNAs that read codons beginning with uridine, leading to the formation of N6-(dimethylallyl)adenosine (i(6)A).</text>
</comment>
<dbReference type="PANTHER" id="PTHR11088">
    <property type="entry name" value="TRNA DIMETHYLALLYLTRANSFERASE"/>
    <property type="match status" value="1"/>
</dbReference>
<evidence type="ECO:0000313" key="14">
    <source>
        <dbReference type="EMBL" id="MFD2275013.1"/>
    </source>
</evidence>
<keyword evidence="15" id="KW-1185">Reference proteome</keyword>
<dbReference type="Pfam" id="PF01715">
    <property type="entry name" value="IPPT"/>
    <property type="match status" value="1"/>
</dbReference>
<gene>
    <name evidence="10 14" type="primary">miaA</name>
    <name evidence="14" type="ORF">ACFSQZ_00900</name>
</gene>
<proteinExistence type="inferred from homology"/>
<dbReference type="Gene3D" id="1.10.20.140">
    <property type="match status" value="1"/>
</dbReference>
<keyword evidence="6 10" id="KW-0547">Nucleotide-binding</keyword>
<comment type="subunit">
    <text evidence="10">Monomer.</text>
</comment>
<feature type="binding site" evidence="10">
    <location>
        <begin position="9"/>
        <end position="16"/>
    </location>
    <ligand>
        <name>ATP</name>
        <dbReference type="ChEBI" id="CHEBI:30616"/>
    </ligand>
</feature>
<dbReference type="EC" id="2.5.1.75" evidence="10"/>
<dbReference type="Gene3D" id="3.40.50.300">
    <property type="entry name" value="P-loop containing nucleotide triphosphate hydrolases"/>
    <property type="match status" value="1"/>
</dbReference>
<evidence type="ECO:0000256" key="11">
    <source>
        <dbReference type="RuleBase" id="RU003783"/>
    </source>
</evidence>
<dbReference type="GO" id="GO:0052381">
    <property type="term" value="F:tRNA dimethylallyltransferase activity"/>
    <property type="evidence" value="ECO:0007669"/>
    <property type="project" value="UniProtKB-EC"/>
</dbReference>
<feature type="site" description="Interaction with substrate tRNA" evidence="10">
    <location>
        <position position="122"/>
    </location>
</feature>
<reference evidence="15" key="1">
    <citation type="journal article" date="2019" name="Int. J. Syst. Evol. Microbiol.">
        <title>The Global Catalogue of Microorganisms (GCM) 10K type strain sequencing project: providing services to taxonomists for standard genome sequencing and annotation.</title>
        <authorList>
            <consortium name="The Broad Institute Genomics Platform"/>
            <consortium name="The Broad Institute Genome Sequencing Center for Infectious Disease"/>
            <person name="Wu L."/>
            <person name="Ma J."/>
        </authorList>
    </citation>
    <scope>NUCLEOTIDE SEQUENCE [LARGE SCALE GENOMIC DNA]</scope>
    <source>
        <strain evidence="15">JCM 16545</strain>
    </source>
</reference>
<protein>
    <recommendedName>
        <fullName evidence="10">tRNA dimethylallyltransferase</fullName>
        <ecNumber evidence="10">2.5.1.75</ecNumber>
    </recommendedName>
    <alternativeName>
        <fullName evidence="10">Dimethylallyl diphosphate:tRNA dimethylallyltransferase</fullName>
        <shortName evidence="10">DMAPP:tRNA dimethylallyltransferase</shortName>
        <shortName evidence="10">DMATase</shortName>
    </alternativeName>
    <alternativeName>
        <fullName evidence="10">Isopentenyl-diphosphate:tRNA isopentenyltransferase</fullName>
        <shortName evidence="10">IPP transferase</shortName>
        <shortName evidence="10">IPPT</shortName>
        <shortName evidence="10">IPTase</shortName>
    </alternativeName>
</protein>
<evidence type="ECO:0000256" key="5">
    <source>
        <dbReference type="ARBA" id="ARBA00022694"/>
    </source>
</evidence>
<dbReference type="InterPro" id="IPR018022">
    <property type="entry name" value="IPT"/>
</dbReference>
<organism evidence="14 15">
    <name type="scientific">Rubritalea spongiae</name>
    <dbReference type="NCBI Taxonomy" id="430797"/>
    <lineage>
        <taxon>Bacteria</taxon>
        <taxon>Pseudomonadati</taxon>
        <taxon>Verrucomicrobiota</taxon>
        <taxon>Verrucomicrobiia</taxon>
        <taxon>Verrucomicrobiales</taxon>
        <taxon>Rubritaleaceae</taxon>
        <taxon>Rubritalea</taxon>
    </lineage>
</organism>
<evidence type="ECO:0000256" key="7">
    <source>
        <dbReference type="ARBA" id="ARBA00022840"/>
    </source>
</evidence>
<evidence type="ECO:0000256" key="9">
    <source>
        <dbReference type="ARBA" id="ARBA00049563"/>
    </source>
</evidence>
<comment type="caution">
    <text evidence="14">The sequence shown here is derived from an EMBL/GenBank/DDBJ whole genome shotgun (WGS) entry which is preliminary data.</text>
</comment>
<dbReference type="SUPFAM" id="SSF52540">
    <property type="entry name" value="P-loop containing nucleoside triphosphate hydrolases"/>
    <property type="match status" value="1"/>
</dbReference>
<evidence type="ECO:0000256" key="12">
    <source>
        <dbReference type="RuleBase" id="RU003784"/>
    </source>
</evidence>
<evidence type="ECO:0000256" key="10">
    <source>
        <dbReference type="HAMAP-Rule" id="MF_00185"/>
    </source>
</evidence>
<dbReference type="EMBL" id="JBHUJC010000001">
    <property type="protein sequence ID" value="MFD2275013.1"/>
    <property type="molecule type" value="Genomic_DNA"/>
</dbReference>
<dbReference type="InterPro" id="IPR027417">
    <property type="entry name" value="P-loop_NTPase"/>
</dbReference>
<comment type="catalytic activity">
    <reaction evidence="9 10 11">
        <text>adenosine(37) in tRNA + dimethylallyl diphosphate = N(6)-dimethylallyladenosine(37) in tRNA + diphosphate</text>
        <dbReference type="Rhea" id="RHEA:26482"/>
        <dbReference type="Rhea" id="RHEA-COMP:10162"/>
        <dbReference type="Rhea" id="RHEA-COMP:10375"/>
        <dbReference type="ChEBI" id="CHEBI:33019"/>
        <dbReference type="ChEBI" id="CHEBI:57623"/>
        <dbReference type="ChEBI" id="CHEBI:74411"/>
        <dbReference type="ChEBI" id="CHEBI:74415"/>
        <dbReference type="EC" id="2.5.1.75"/>
    </reaction>
</comment>
<evidence type="ECO:0000256" key="3">
    <source>
        <dbReference type="ARBA" id="ARBA00005842"/>
    </source>
</evidence>
<dbReference type="RefSeq" id="WP_377096071.1">
    <property type="nucleotide sequence ID" value="NZ_JBHSJM010000001.1"/>
</dbReference>
<sequence length="299" mass="33117">MHRPIYICGPTASGKSSLAIELAQQINGEIINGDAYQVYRGIETLSAAPSAAELSQAPHHLFSVLDTTEEFDAQRYRELALPVIADIQSRGKTPIIVGGSGMYLKFLTHGPSPVPSSDPKLRAELETRDDTSLVAELTSLDPDGAAMTNLQNRRYVIRALEICLLSGQKMSVIKNDWKQTSDAIDKNLRGALIQWEAEPLRKRISQRTKLMLESGAIEEIKNASSLSITCEKAIGVPQIRAYLAGEIDLATCQEKIFFATCQYAKRQRTWFKKETWLTPIPYTSQTTTKSAVKFLIPTS</sequence>
<keyword evidence="8 10" id="KW-0460">Magnesium</keyword>
<evidence type="ECO:0000256" key="4">
    <source>
        <dbReference type="ARBA" id="ARBA00022679"/>
    </source>
</evidence>
<evidence type="ECO:0000313" key="15">
    <source>
        <dbReference type="Proteomes" id="UP001597297"/>
    </source>
</evidence>
<keyword evidence="7 10" id="KW-0067">ATP-binding</keyword>
<evidence type="ECO:0000256" key="2">
    <source>
        <dbReference type="ARBA" id="ARBA00003213"/>
    </source>
</evidence>
<dbReference type="NCBIfam" id="TIGR00174">
    <property type="entry name" value="miaA"/>
    <property type="match status" value="1"/>
</dbReference>
<comment type="similarity">
    <text evidence="3 10 13">Belongs to the IPP transferase family.</text>
</comment>
<feature type="site" description="Interaction with substrate tRNA" evidence="10">
    <location>
        <position position="100"/>
    </location>
</feature>
<keyword evidence="4 10" id="KW-0808">Transferase</keyword>
<dbReference type="Proteomes" id="UP001597297">
    <property type="component" value="Unassembled WGS sequence"/>
</dbReference>
<evidence type="ECO:0000256" key="8">
    <source>
        <dbReference type="ARBA" id="ARBA00022842"/>
    </source>
</evidence>
<accession>A0ABW5E192</accession>
<dbReference type="HAMAP" id="MF_00185">
    <property type="entry name" value="IPP_trans"/>
    <property type="match status" value="1"/>
</dbReference>
<comment type="caution">
    <text evidence="10">Lacks conserved residue(s) required for the propagation of feature annotation.</text>
</comment>
<dbReference type="PANTHER" id="PTHR11088:SF60">
    <property type="entry name" value="TRNA DIMETHYLALLYLTRANSFERASE"/>
    <property type="match status" value="1"/>
</dbReference>
<feature type="binding site" evidence="10">
    <location>
        <begin position="11"/>
        <end position="16"/>
    </location>
    <ligand>
        <name>substrate</name>
    </ligand>
</feature>